<dbReference type="EMBL" id="JBBXMP010000001">
    <property type="protein sequence ID" value="KAL0072752.1"/>
    <property type="molecule type" value="Genomic_DNA"/>
</dbReference>
<name>A0ABR3AFP3_9AGAR</name>
<organism evidence="2 3">
    <name type="scientific">Marasmius tenuissimus</name>
    <dbReference type="NCBI Taxonomy" id="585030"/>
    <lineage>
        <taxon>Eukaryota</taxon>
        <taxon>Fungi</taxon>
        <taxon>Dikarya</taxon>
        <taxon>Basidiomycota</taxon>
        <taxon>Agaricomycotina</taxon>
        <taxon>Agaricomycetes</taxon>
        <taxon>Agaricomycetidae</taxon>
        <taxon>Agaricales</taxon>
        <taxon>Marasmiineae</taxon>
        <taxon>Marasmiaceae</taxon>
        <taxon>Marasmius</taxon>
    </lineage>
</organism>
<evidence type="ECO:0000256" key="1">
    <source>
        <dbReference type="SAM" id="MobiDB-lite"/>
    </source>
</evidence>
<keyword evidence="3" id="KW-1185">Reference proteome</keyword>
<accession>A0ABR3AFP3</accession>
<proteinExistence type="predicted"/>
<sequence length="100" mass="10894">MSLNVPKATPVTFPAMVTSRARRSMPDDDPLTRAMAPPADETPSQREARLLTELEAKKRSDAIDEEINQQRLAEKKEQAPVKVLLLGASSLVSPNLAGND</sequence>
<feature type="region of interest" description="Disordered" evidence="1">
    <location>
        <begin position="1"/>
        <end position="46"/>
    </location>
</feature>
<evidence type="ECO:0000313" key="2">
    <source>
        <dbReference type="EMBL" id="KAL0072752.1"/>
    </source>
</evidence>
<comment type="caution">
    <text evidence="2">The sequence shown here is derived from an EMBL/GenBank/DDBJ whole genome shotgun (WGS) entry which is preliminary data.</text>
</comment>
<gene>
    <name evidence="2" type="ORF">AAF712_000515</name>
</gene>
<dbReference type="Proteomes" id="UP001437256">
    <property type="component" value="Unassembled WGS sequence"/>
</dbReference>
<reference evidence="2 3" key="1">
    <citation type="submission" date="2024-05" db="EMBL/GenBank/DDBJ databases">
        <title>A draft genome resource for the thread blight pathogen Marasmius tenuissimus strain MS-2.</title>
        <authorList>
            <person name="Yulfo-Soto G.E."/>
            <person name="Baruah I.K."/>
            <person name="Amoako-Attah I."/>
            <person name="Bukari Y."/>
            <person name="Meinhardt L.W."/>
            <person name="Bailey B.A."/>
            <person name="Cohen S.P."/>
        </authorList>
    </citation>
    <scope>NUCLEOTIDE SEQUENCE [LARGE SCALE GENOMIC DNA]</scope>
    <source>
        <strain evidence="2 3">MS-2</strain>
    </source>
</reference>
<protein>
    <submittedName>
        <fullName evidence="2">Uncharacterized protein</fullName>
    </submittedName>
</protein>
<evidence type="ECO:0000313" key="3">
    <source>
        <dbReference type="Proteomes" id="UP001437256"/>
    </source>
</evidence>